<dbReference type="OrthoDB" id="10344778at2759"/>
<evidence type="ECO:0000259" key="2">
    <source>
        <dbReference type="PROSITE" id="PS50958"/>
    </source>
</evidence>
<evidence type="ECO:0000313" key="3">
    <source>
        <dbReference type="Ensembl" id="ENSCINP00000020048.3"/>
    </source>
</evidence>
<evidence type="ECO:0000256" key="1">
    <source>
        <dbReference type="ARBA" id="ARBA00023157"/>
    </source>
</evidence>
<dbReference type="KEGG" id="cin:100180353"/>
<keyword evidence="1" id="KW-1015">Disulfide bond</keyword>
<dbReference type="InterPro" id="IPR001212">
    <property type="entry name" value="Somatomedin_B_dom"/>
</dbReference>
<dbReference type="GeneID" id="100180353"/>
<name>F6R699_CIOIN</name>
<reference evidence="4" key="1">
    <citation type="journal article" date="2002" name="Science">
        <title>The draft genome of Ciona intestinalis: insights into chordate and vertebrate origins.</title>
        <authorList>
            <person name="Dehal P."/>
            <person name="Satou Y."/>
            <person name="Campbell R.K."/>
            <person name="Chapman J."/>
            <person name="Degnan B."/>
            <person name="De Tomaso A."/>
            <person name="Davidson B."/>
            <person name="Di Gregorio A."/>
            <person name="Gelpke M."/>
            <person name="Goodstein D.M."/>
            <person name="Harafuji N."/>
            <person name="Hastings K.E."/>
            <person name="Ho I."/>
            <person name="Hotta K."/>
            <person name="Huang W."/>
            <person name="Kawashima T."/>
            <person name="Lemaire P."/>
            <person name="Martinez D."/>
            <person name="Meinertzhagen I.A."/>
            <person name="Necula S."/>
            <person name="Nonaka M."/>
            <person name="Putnam N."/>
            <person name="Rash S."/>
            <person name="Saiga H."/>
            <person name="Satake M."/>
            <person name="Terry A."/>
            <person name="Yamada L."/>
            <person name="Wang H.G."/>
            <person name="Awazu S."/>
            <person name="Azumi K."/>
            <person name="Boore J."/>
            <person name="Branno M."/>
            <person name="Chin-Bow S."/>
            <person name="DeSantis R."/>
            <person name="Doyle S."/>
            <person name="Francino P."/>
            <person name="Keys D.N."/>
            <person name="Haga S."/>
            <person name="Hayashi H."/>
            <person name="Hino K."/>
            <person name="Imai K.S."/>
            <person name="Inaba K."/>
            <person name="Kano S."/>
            <person name="Kobayashi K."/>
            <person name="Kobayashi M."/>
            <person name="Lee B.I."/>
            <person name="Makabe K.W."/>
            <person name="Manohar C."/>
            <person name="Matassi G."/>
            <person name="Medina M."/>
            <person name="Mochizuki Y."/>
            <person name="Mount S."/>
            <person name="Morishita T."/>
            <person name="Miura S."/>
            <person name="Nakayama A."/>
            <person name="Nishizaka S."/>
            <person name="Nomoto H."/>
            <person name="Ohta F."/>
            <person name="Oishi K."/>
            <person name="Rigoutsos I."/>
            <person name="Sano M."/>
            <person name="Sasaki A."/>
            <person name="Sasakura Y."/>
            <person name="Shoguchi E."/>
            <person name="Shin-i T."/>
            <person name="Spagnuolo A."/>
            <person name="Stainier D."/>
            <person name="Suzuki M.M."/>
            <person name="Tassy O."/>
            <person name="Takatori N."/>
            <person name="Tokuoka M."/>
            <person name="Yagi K."/>
            <person name="Yoshizaki F."/>
            <person name="Wada S."/>
            <person name="Zhang C."/>
            <person name="Hyatt P.D."/>
            <person name="Larimer F."/>
            <person name="Detter C."/>
            <person name="Doggett N."/>
            <person name="Glavina T."/>
            <person name="Hawkins T."/>
            <person name="Richardson P."/>
            <person name="Lucas S."/>
            <person name="Kohara Y."/>
            <person name="Levine M."/>
            <person name="Satoh N."/>
            <person name="Rokhsar D.S."/>
        </authorList>
    </citation>
    <scope>NUCLEOTIDE SEQUENCE [LARGE SCALE GENOMIC DNA]</scope>
</reference>
<organism evidence="3 4">
    <name type="scientific">Ciona intestinalis</name>
    <name type="common">Transparent sea squirt</name>
    <name type="synonym">Ascidia intestinalis</name>
    <dbReference type="NCBI Taxonomy" id="7719"/>
    <lineage>
        <taxon>Eukaryota</taxon>
        <taxon>Metazoa</taxon>
        <taxon>Chordata</taxon>
        <taxon>Tunicata</taxon>
        <taxon>Ascidiacea</taxon>
        <taxon>Phlebobranchia</taxon>
        <taxon>Cionidae</taxon>
        <taxon>Ciona</taxon>
    </lineage>
</organism>
<gene>
    <name evidence="3" type="primary">LOC100180353</name>
</gene>
<feature type="domain" description="SMB" evidence="2">
    <location>
        <begin position="78"/>
        <end position="122"/>
    </location>
</feature>
<sequence length="179" mass="19983">MEWSVPILVTVMLSMIRYCPHGTPVNMRFVKLKRLESAKPPQWWYNQGRGRVKKATAITTAPPDPLFPSTCAARAEFGLPTCCHGQDPNCYTASGCFCDIACYLYFDDCCSDHRSQCYNQLTLCVYGQPKLPKKTRNPNSVRPDSCCGESPFNTSKRTCCGGRVVLGANVNCDEIVTHR</sequence>
<accession>A0A1W2WF95</accession>
<reference evidence="3" key="4">
    <citation type="submission" date="2025-09" db="UniProtKB">
        <authorList>
            <consortium name="Ensembl"/>
        </authorList>
    </citation>
    <scope>IDENTIFICATION</scope>
</reference>
<protein>
    <submittedName>
        <fullName evidence="3">Uncharacterized LOC100180353</fullName>
    </submittedName>
</protein>
<proteinExistence type="predicted"/>
<dbReference type="Proteomes" id="UP000008144">
    <property type="component" value="Chromosome 2"/>
</dbReference>
<dbReference type="EMBL" id="EAAA01001382">
    <property type="status" value="NOT_ANNOTATED_CDS"/>
    <property type="molecule type" value="Genomic_DNA"/>
</dbReference>
<keyword evidence="4" id="KW-1185">Reference proteome</keyword>
<evidence type="ECO:0000313" key="4">
    <source>
        <dbReference type="Proteomes" id="UP000008144"/>
    </source>
</evidence>
<dbReference type="RefSeq" id="XP_002127569.1">
    <property type="nucleotide sequence ID" value="XM_002127533.2"/>
</dbReference>
<dbReference type="InParanoid" id="F6R699"/>
<accession>F6R699</accession>
<reference evidence="3" key="2">
    <citation type="journal article" date="2008" name="Genome Biol.">
        <title>Improved genome assembly and evidence-based global gene model set for the chordate Ciona intestinalis: new insight into intron and operon populations.</title>
        <authorList>
            <person name="Satou Y."/>
            <person name="Mineta K."/>
            <person name="Ogasawara M."/>
            <person name="Sasakura Y."/>
            <person name="Shoguchi E."/>
            <person name="Ueno K."/>
            <person name="Yamada L."/>
            <person name="Matsumoto J."/>
            <person name="Wasserscheid J."/>
            <person name="Dewar K."/>
            <person name="Wiley G.B."/>
            <person name="Macmil S.L."/>
            <person name="Roe B.A."/>
            <person name="Zeller R.W."/>
            <person name="Hastings K.E."/>
            <person name="Lemaire P."/>
            <person name="Lindquist E."/>
            <person name="Endo T."/>
            <person name="Hotta K."/>
            <person name="Inaba K."/>
        </authorList>
    </citation>
    <scope>NUCLEOTIDE SEQUENCE [LARGE SCALE GENOMIC DNA]</scope>
    <source>
        <strain evidence="3">wild type</strain>
    </source>
</reference>
<dbReference type="AlphaFoldDB" id="F6R699"/>
<dbReference type="PROSITE" id="PS50958">
    <property type="entry name" value="SMB_2"/>
    <property type="match status" value="1"/>
</dbReference>
<dbReference type="HOGENOM" id="CLU_1502966_0_0_1"/>
<reference evidence="3" key="3">
    <citation type="submission" date="2025-08" db="UniProtKB">
        <authorList>
            <consortium name="Ensembl"/>
        </authorList>
    </citation>
    <scope>IDENTIFICATION</scope>
</reference>
<dbReference type="Ensembl" id="ENSCINT00000020048.3">
    <property type="protein sequence ID" value="ENSCINP00000020048.3"/>
    <property type="gene ID" value="ENSCING00000009928.3"/>
</dbReference>